<dbReference type="EMBL" id="AF222060">
    <property type="protein sequence ID" value="QHD55894.1"/>
    <property type="molecule type" value="Genomic_DNA"/>
</dbReference>
<organism evidence="1 2">
    <name type="scientific">Halorubrum phage HF2</name>
    <dbReference type="NCBI Taxonomy" id="33771"/>
    <lineage>
        <taxon>Viruses</taxon>
        <taxon>Duplodnaviria</taxon>
        <taxon>Heunggongvirae</taxon>
        <taxon>Uroviricota</taxon>
        <taxon>Caudoviricetes</taxon>
        <taxon>Thumleimavirales</taxon>
        <taxon>Hafunaviridae</taxon>
        <taxon>Haloferacalesvirus</taxon>
        <taxon>Haloferacalesvirus HF2</taxon>
    </lineage>
</organism>
<evidence type="ECO:0000313" key="1">
    <source>
        <dbReference type="EMBL" id="QHD55894.1"/>
    </source>
</evidence>
<reference evidence="1 2" key="2">
    <citation type="journal article" date="2002" name="Mol. Microbiol.">
        <title>HF2: a double-stranded DNA tailed haloarchaeal virus with a mosaic genome.</title>
        <authorList>
            <person name="Tang S.L."/>
            <person name="Nuttall S."/>
            <person name="Ngui K."/>
            <person name="Fisher C."/>
            <person name="Lopez P."/>
            <person name="Dyall-Smith M."/>
        </authorList>
    </citation>
    <scope>NUCLEOTIDE SEQUENCE</scope>
</reference>
<dbReference type="Proteomes" id="UP000000877">
    <property type="component" value="Segment"/>
</dbReference>
<gene>
    <name evidence="1" type="ORF">HrrHF2_360</name>
</gene>
<evidence type="ECO:0000313" key="2">
    <source>
        <dbReference type="Proteomes" id="UP000000877"/>
    </source>
</evidence>
<accession>A0A6B9PAA0</accession>
<dbReference type="GeneID" id="43578430"/>
<protein>
    <submittedName>
        <fullName evidence="1">Uncharacterized protein</fullName>
    </submittedName>
</protein>
<proteinExistence type="predicted"/>
<dbReference type="KEGG" id="vg:43578430"/>
<dbReference type="RefSeq" id="YP_009725267.1">
    <property type="nucleotide sequence ID" value="NC_003345.2"/>
</dbReference>
<name>A0A6B9PAA0_9CAUD</name>
<sequence length="57" mass="6529">MTDENLSFVLHNESFDNLASILTEYAQMKRVVRQHGGAEDAEKIRNTLYAQHAHSLK</sequence>
<reference evidence="2" key="1">
    <citation type="journal article" date="1995" name="J. Virol.">
        <title>Halophage HF2: genome organization and replication strategy.</title>
        <authorList>
            <person name="Nuttall S.D."/>
            <person name="Dyall-Smith M.L."/>
        </authorList>
    </citation>
    <scope>NUCLEOTIDE SEQUENCE [LARGE SCALE GENOMIC DNA]</scope>
</reference>